<dbReference type="InterPro" id="IPR012921">
    <property type="entry name" value="SPOC_C"/>
</dbReference>
<sequence>MPGDPALEQSGAIGSKRRRLSADDGDGPAAKKSYSDAEIAAELAHGLHIKEQRRAEVRALYLNYGTLLKGSETASEALAFQGLLQCGNGSLGVRRLAARLVPRFLPRFPSHTEQAFHLLTTLYDSGSNIHDIHESGTDAGDSHSRRHHSNQHSPVLPNGNEAIGTDAVVARLNTTTDGTTGATGESALREAMRRDALLGLGNVLEAAVRQPERNVPVVSELVLYLMRQLRLLCSGGGVDGPVAVQPHADANGGAPLAAADGTGVELKAEPAADGGGGKQHPHPHQTERSSRECVHRAGGGVGDADVGCCHPGTTASSVALTAAAAADSDSDVGIMRSLLFRAFCLFPRIVLAACLQPFRQQAAAAPASNTSSSSQQRVKPPQQQRDCQAAELLLALLLLKRAVPLGPPSHGWVGAVGTAAEVAVKDAESGKGRIGGPDSPPLPPPRKCGLDAAAAAMMTAAGDTAGGGSAGAGGSAAQGCCLAEQVLSQVPDTQSWLRQLMNAMNKGKSASSLPSELRAHLDALLRFCTTPATTTTAAAPHLHLPGSAAAATAGKTSPKSCASPGVVVGAPGAAAAAATTPAAAGVGADGTSGLQPTPGPGRQPSFARAVDTAAAAAGTAVAAAPPAGAPTTTTSTHSLVGSEDGSRSVPMDLDQSVCTTVGRHDHVGPSGGVACGGLGDVPMAAAAAAAAAAGGAVSYASGPADTAATPAPPPPPLPPPPPHQHGLVHPAYGGQQEAAAAGLVLPPPPPVPYTQLPPPPPPPAGSAAAAGTGAVAAGAVGTSASLRGGLVCRAEACLYIAGLPAGLTEAALVSELGRSGHVESVHPCHPQPPTATAAGHHPLLSHHHPTHGSPATALGDDVYVVFVSLRDAAMCYEAVARTSPFGGSRPLLVEFCSAFPADSPAARRRAAASQFVWLSATVGSAATPESVVAALQESALPVPQQILKVQGRAPGMLLCMASGAVVPQVTACLSARFAPPPPVAASAAAATPGPSQPPLPYGTPGGVAPPPPPVTAAAAVAASCGAPYSATPGAVGMPPAGGGSSTAAVSAATGDAPPANCRTLWFGQLHEAVRDEELLSACRTHGGELTGYRFLRGSHCAFVDFATQTAAEAAKRAMHGMRLGPQHIRVEWKLQDSGPPSRAPPMSRNPAGAAGSTTPPLPGGGAAAATAAAPTPGAAAGSLPLPPPPHGAPAAAASTQPPTPPPLLGSAAAQQQQQLTPQALAAASVAAAAAAVAARGAAGFSSGQRTGADRWAPAVIPPPAAAATTPAATPHPPLPPAGYGTSHANAAAAASAAAAATSGRSTPTPMQHAGGMLAAGVAGLTPGGPQQQQFGFVHAPHAATPGGVPLPPNPHLQTPQLQTGAYPGPPMHHHPTAAHPNGPGTALQQQQQQPGATFPHMHVHSAQHPPGEWPLPPPPPPSVGAAPHAVVAPGGIPMIAAAGGGGGGQAPPLQRYGSGHPMTSANLTTATSLPTASPPLPPSDGGVLPPPPPLQPPPHPHPYPHATNQAGHVSTPPHLGTSPGFHSPGVAPSGPYPHQQQQQPHGHPHAPHPHPHAPHMLVQQQQQQQQVQPPGHHHHHHHPQHHHQSHPQHQQQQHPHPQQQQPPGPQQQQSAGGAPAVTWQGGLAKSGSHMCTLLCTSGGASAASGASPGEREPVTWPTTLDVKLRVDLTYVVHTLYNHTAPHARAMRRLVPAGGSDQRSKLSEFLSYLAEKNRAGVIKLDAAAGLPPRTLYLVPPSEQVCSVLGAEWTPRDPFLLALVVPTAGGGGSAGGAR</sequence>
<dbReference type="EMBL" id="BMAR01000009">
    <property type="protein sequence ID" value="GFR45310.1"/>
    <property type="molecule type" value="Genomic_DNA"/>
</dbReference>
<evidence type="ECO:0000256" key="6">
    <source>
        <dbReference type="SAM" id="MobiDB-lite"/>
    </source>
</evidence>
<evidence type="ECO:0000256" key="2">
    <source>
        <dbReference type="ARBA" id="ARBA00005387"/>
    </source>
</evidence>
<dbReference type="CDD" id="cd00590">
    <property type="entry name" value="RRM_SF"/>
    <property type="match status" value="1"/>
</dbReference>
<feature type="region of interest" description="Disordered" evidence="6">
    <location>
        <begin position="1135"/>
        <end position="1215"/>
    </location>
</feature>
<dbReference type="InterPro" id="IPR012677">
    <property type="entry name" value="Nucleotide-bd_a/b_plait_sf"/>
</dbReference>
<feature type="compositionally biased region" description="Basic and acidic residues" evidence="6">
    <location>
        <begin position="131"/>
        <end position="143"/>
    </location>
</feature>
<feature type="compositionally biased region" description="Pro residues" evidence="6">
    <location>
        <begin position="745"/>
        <end position="764"/>
    </location>
</feature>
<gene>
    <name evidence="9" type="ORF">Agub_g6670</name>
</gene>
<evidence type="ECO:0000256" key="5">
    <source>
        <dbReference type="PROSITE-ProRule" id="PRU00176"/>
    </source>
</evidence>
<evidence type="ECO:0008006" key="11">
    <source>
        <dbReference type="Google" id="ProtNLM"/>
    </source>
</evidence>
<feature type="region of interest" description="Disordered" evidence="6">
    <location>
        <begin position="983"/>
        <end position="1005"/>
    </location>
</feature>
<feature type="domain" description="RRM" evidence="7">
    <location>
        <begin position="1062"/>
        <end position="1135"/>
    </location>
</feature>
<dbReference type="InterPro" id="IPR000504">
    <property type="entry name" value="RRM_dom"/>
</dbReference>
<evidence type="ECO:0000259" key="8">
    <source>
        <dbReference type="PROSITE" id="PS50917"/>
    </source>
</evidence>
<feature type="compositionally biased region" description="Basic and acidic residues" evidence="6">
    <location>
        <begin position="284"/>
        <end position="295"/>
    </location>
</feature>
<proteinExistence type="inferred from homology"/>
<dbReference type="CDD" id="cd21546">
    <property type="entry name" value="SPOC_FPA-like"/>
    <property type="match status" value="1"/>
</dbReference>
<dbReference type="SUPFAM" id="SSF54928">
    <property type="entry name" value="RNA-binding domain, RBD"/>
    <property type="match status" value="1"/>
</dbReference>
<feature type="region of interest" description="Disordered" evidence="6">
    <location>
        <begin position="742"/>
        <end position="769"/>
    </location>
</feature>
<dbReference type="Pfam" id="PF07744">
    <property type="entry name" value="SPOC"/>
    <property type="match status" value="1"/>
</dbReference>
<dbReference type="GO" id="GO:0003723">
    <property type="term" value="F:RNA binding"/>
    <property type="evidence" value="ECO:0007669"/>
    <property type="project" value="UniProtKB-UniRule"/>
</dbReference>
<feature type="region of interest" description="Disordered" evidence="6">
    <location>
        <begin position="1340"/>
        <end position="1428"/>
    </location>
</feature>
<feature type="compositionally biased region" description="Low complexity" evidence="6">
    <location>
        <begin position="1558"/>
        <end position="1574"/>
    </location>
</feature>
<comment type="similarity">
    <text evidence="2">Belongs to the RRM Spen family.</text>
</comment>
<feature type="region of interest" description="Disordered" evidence="6">
    <location>
        <begin position="1"/>
        <end position="31"/>
    </location>
</feature>
<dbReference type="Pfam" id="PF00076">
    <property type="entry name" value="RRM_1"/>
    <property type="match status" value="1"/>
</dbReference>
<keyword evidence="3 5" id="KW-0694">RNA-binding</keyword>
<dbReference type="PANTHER" id="PTHR23189">
    <property type="entry name" value="RNA RECOGNITION MOTIF-CONTAINING"/>
    <property type="match status" value="1"/>
</dbReference>
<evidence type="ECO:0000256" key="1">
    <source>
        <dbReference type="ARBA" id="ARBA00004123"/>
    </source>
</evidence>
<feature type="domain" description="SPOC" evidence="8">
    <location>
        <begin position="1612"/>
        <end position="1770"/>
    </location>
</feature>
<feature type="region of interest" description="Disordered" evidence="6">
    <location>
        <begin position="621"/>
        <end position="651"/>
    </location>
</feature>
<feature type="region of interest" description="Disordered" evidence="6">
    <location>
        <begin position="365"/>
        <end position="384"/>
    </location>
</feature>
<keyword evidence="4" id="KW-0539">Nucleus</keyword>
<feature type="compositionally biased region" description="Low complexity" evidence="6">
    <location>
        <begin position="1536"/>
        <end position="1545"/>
    </location>
</feature>
<protein>
    <recommendedName>
        <fullName evidence="11">RRM domain-containing protein</fullName>
    </recommendedName>
</protein>
<feature type="compositionally biased region" description="Pro residues" evidence="6">
    <location>
        <begin position="1411"/>
        <end position="1422"/>
    </location>
</feature>
<feature type="compositionally biased region" description="Basic residues" evidence="6">
    <location>
        <begin position="1546"/>
        <end position="1557"/>
    </location>
</feature>
<evidence type="ECO:0000313" key="9">
    <source>
        <dbReference type="EMBL" id="GFR45310.1"/>
    </source>
</evidence>
<feature type="compositionally biased region" description="Pro residues" evidence="6">
    <location>
        <begin position="994"/>
        <end position="1005"/>
    </location>
</feature>
<feature type="compositionally biased region" description="Low complexity" evidence="6">
    <location>
        <begin position="1167"/>
        <end position="1183"/>
    </location>
</feature>
<feature type="compositionally biased region" description="Low complexity" evidence="6">
    <location>
        <begin position="1591"/>
        <end position="1603"/>
    </location>
</feature>
<keyword evidence="10" id="KW-1185">Reference proteome</keyword>
<feature type="compositionally biased region" description="Pro residues" evidence="6">
    <location>
        <begin position="1476"/>
        <end position="1503"/>
    </location>
</feature>
<feature type="compositionally biased region" description="Low complexity" evidence="6">
    <location>
        <begin position="365"/>
        <end position="376"/>
    </location>
</feature>
<evidence type="ECO:0000256" key="3">
    <source>
        <dbReference type="ARBA" id="ARBA00022884"/>
    </source>
</evidence>
<dbReference type="Gene3D" id="3.30.70.330">
    <property type="match status" value="1"/>
</dbReference>
<feature type="compositionally biased region" description="Basic residues" evidence="6">
    <location>
        <begin position="1575"/>
        <end position="1590"/>
    </location>
</feature>
<evidence type="ECO:0000313" key="10">
    <source>
        <dbReference type="Proteomes" id="UP001054857"/>
    </source>
</evidence>
<accession>A0AAD3DNW8</accession>
<dbReference type="Proteomes" id="UP001054857">
    <property type="component" value="Unassembled WGS sequence"/>
</dbReference>
<dbReference type="PROSITE" id="PS50102">
    <property type="entry name" value="RRM"/>
    <property type="match status" value="1"/>
</dbReference>
<feature type="region of interest" description="Disordered" evidence="6">
    <location>
        <begin position="1264"/>
        <end position="1286"/>
    </location>
</feature>
<feature type="compositionally biased region" description="Low complexity" evidence="6">
    <location>
        <begin position="1463"/>
        <end position="1475"/>
    </location>
</feature>
<name>A0AAD3DNW8_9CHLO</name>
<dbReference type="PROSITE" id="PS50917">
    <property type="entry name" value="SPOC"/>
    <property type="match status" value="1"/>
</dbReference>
<dbReference type="GO" id="GO:0005634">
    <property type="term" value="C:nucleus"/>
    <property type="evidence" value="ECO:0007669"/>
    <property type="project" value="UniProtKB-SubCell"/>
</dbReference>
<feature type="region of interest" description="Disordered" evidence="6">
    <location>
        <begin position="584"/>
        <end position="606"/>
    </location>
</feature>
<dbReference type="SMART" id="SM00360">
    <property type="entry name" value="RRM"/>
    <property type="match status" value="2"/>
</dbReference>
<comment type="subcellular location">
    <subcellularLocation>
        <location evidence="1">Nucleus</location>
    </subcellularLocation>
</comment>
<reference evidence="9 10" key="1">
    <citation type="journal article" date="2021" name="Sci. Rep.">
        <title>Genome sequencing of the multicellular alga Astrephomene provides insights into convergent evolution of germ-soma differentiation.</title>
        <authorList>
            <person name="Yamashita S."/>
            <person name="Yamamoto K."/>
            <person name="Matsuzaki R."/>
            <person name="Suzuki S."/>
            <person name="Yamaguchi H."/>
            <person name="Hirooka S."/>
            <person name="Minakuchi Y."/>
            <person name="Miyagishima S."/>
            <person name="Kawachi M."/>
            <person name="Toyoda A."/>
            <person name="Nozaki H."/>
        </authorList>
    </citation>
    <scope>NUCLEOTIDE SEQUENCE [LARGE SCALE GENOMIC DNA]</scope>
    <source>
        <strain evidence="9 10">NIES-4017</strain>
    </source>
</reference>
<evidence type="ECO:0000259" key="7">
    <source>
        <dbReference type="PROSITE" id="PS50102"/>
    </source>
</evidence>
<feature type="compositionally biased region" description="Low complexity" evidence="6">
    <location>
        <begin position="621"/>
        <end position="634"/>
    </location>
</feature>
<dbReference type="InterPro" id="IPR010912">
    <property type="entry name" value="SPOC_met"/>
</dbReference>
<organism evidence="9 10">
    <name type="scientific">Astrephomene gubernaculifera</name>
    <dbReference type="NCBI Taxonomy" id="47775"/>
    <lineage>
        <taxon>Eukaryota</taxon>
        <taxon>Viridiplantae</taxon>
        <taxon>Chlorophyta</taxon>
        <taxon>core chlorophytes</taxon>
        <taxon>Chlorophyceae</taxon>
        <taxon>CS clade</taxon>
        <taxon>Chlamydomonadales</taxon>
        <taxon>Astrephomenaceae</taxon>
        <taxon>Astrephomene</taxon>
    </lineage>
</organism>
<feature type="region of interest" description="Disordered" evidence="6">
    <location>
        <begin position="832"/>
        <end position="852"/>
    </location>
</feature>
<feature type="region of interest" description="Disordered" evidence="6">
    <location>
        <begin position="1442"/>
        <end position="1625"/>
    </location>
</feature>
<evidence type="ECO:0000256" key="4">
    <source>
        <dbReference type="ARBA" id="ARBA00023242"/>
    </source>
</evidence>
<feature type="region of interest" description="Disordered" evidence="6">
    <location>
        <begin position="131"/>
        <end position="161"/>
    </location>
</feature>
<feature type="region of interest" description="Disordered" evidence="6">
    <location>
        <begin position="699"/>
        <end position="730"/>
    </location>
</feature>
<comment type="caution">
    <text evidence="9">The sequence shown here is derived from an EMBL/GenBank/DDBJ whole genome shotgun (WGS) entry which is preliminary data.</text>
</comment>
<dbReference type="InterPro" id="IPR035979">
    <property type="entry name" value="RBD_domain_sf"/>
</dbReference>
<feature type="compositionally biased region" description="Low complexity" evidence="6">
    <location>
        <begin position="984"/>
        <end position="993"/>
    </location>
</feature>
<feature type="compositionally biased region" description="Pro residues" evidence="6">
    <location>
        <begin position="710"/>
        <end position="723"/>
    </location>
</feature>
<feature type="region of interest" description="Disordered" evidence="6">
    <location>
        <begin position="267"/>
        <end position="296"/>
    </location>
</feature>